<dbReference type="OrthoDB" id="1525210at2"/>
<keyword evidence="3" id="KW-1185">Reference proteome</keyword>
<organism evidence="2 3">
    <name type="scientific">Marinoscillum furvescens DSM 4134</name>
    <dbReference type="NCBI Taxonomy" id="1122208"/>
    <lineage>
        <taxon>Bacteria</taxon>
        <taxon>Pseudomonadati</taxon>
        <taxon>Bacteroidota</taxon>
        <taxon>Cytophagia</taxon>
        <taxon>Cytophagales</taxon>
        <taxon>Reichenbachiellaceae</taxon>
        <taxon>Marinoscillum</taxon>
    </lineage>
</organism>
<keyword evidence="1" id="KW-0472">Membrane</keyword>
<evidence type="ECO:0000313" key="3">
    <source>
        <dbReference type="Proteomes" id="UP000256779"/>
    </source>
</evidence>
<gene>
    <name evidence="2" type="ORF">C7460_13230</name>
</gene>
<sequence>MIVSIAFVLVLVAVIFVFAQDQNVRRKRIVNGLMIANTGLFLLPLVYAYLASGGGNMWDENGPGVVLWVYMLLLPACGLLQFLLVVLKVVFHFMSKSKAQHEL</sequence>
<evidence type="ECO:0000256" key="1">
    <source>
        <dbReference type="SAM" id="Phobius"/>
    </source>
</evidence>
<dbReference type="RefSeq" id="WP_115870309.1">
    <property type="nucleotide sequence ID" value="NZ_QREG01000032.1"/>
</dbReference>
<comment type="caution">
    <text evidence="2">The sequence shown here is derived from an EMBL/GenBank/DDBJ whole genome shotgun (WGS) entry which is preliminary data.</text>
</comment>
<proteinExistence type="predicted"/>
<dbReference type="EMBL" id="QREG01000032">
    <property type="protein sequence ID" value="RED92218.1"/>
    <property type="molecule type" value="Genomic_DNA"/>
</dbReference>
<keyword evidence="1" id="KW-1133">Transmembrane helix</keyword>
<dbReference type="AlphaFoldDB" id="A0A3D9KZD3"/>
<reference evidence="2 3" key="1">
    <citation type="submission" date="2018-07" db="EMBL/GenBank/DDBJ databases">
        <title>Genomic Encyclopedia of Type Strains, Phase IV (KMG-IV): sequencing the most valuable type-strain genomes for metagenomic binning, comparative biology and taxonomic classification.</title>
        <authorList>
            <person name="Goeker M."/>
        </authorList>
    </citation>
    <scope>NUCLEOTIDE SEQUENCE [LARGE SCALE GENOMIC DNA]</scope>
    <source>
        <strain evidence="2 3">DSM 4134</strain>
    </source>
</reference>
<dbReference type="Proteomes" id="UP000256779">
    <property type="component" value="Unassembled WGS sequence"/>
</dbReference>
<protein>
    <submittedName>
        <fullName evidence="2">Uncharacterized protein</fullName>
    </submittedName>
</protein>
<accession>A0A3D9KZD3</accession>
<feature type="transmembrane region" description="Helical" evidence="1">
    <location>
        <begin position="29"/>
        <end position="52"/>
    </location>
</feature>
<evidence type="ECO:0000313" key="2">
    <source>
        <dbReference type="EMBL" id="RED92218.1"/>
    </source>
</evidence>
<keyword evidence="1" id="KW-0812">Transmembrane</keyword>
<feature type="transmembrane region" description="Helical" evidence="1">
    <location>
        <begin position="64"/>
        <end position="87"/>
    </location>
</feature>
<name>A0A3D9KZD3_MARFU</name>